<dbReference type="FunFam" id="1.10.238.10:FF:000237">
    <property type="entry name" value="Calcium-binding protein CML38"/>
    <property type="match status" value="1"/>
</dbReference>
<dbReference type="PROSITE" id="PS50222">
    <property type="entry name" value="EF_HAND_2"/>
    <property type="match status" value="4"/>
</dbReference>
<dbReference type="SUPFAM" id="SSF47473">
    <property type="entry name" value="EF-hand"/>
    <property type="match status" value="1"/>
</dbReference>
<evidence type="ECO:0000256" key="5">
    <source>
        <dbReference type="SAM" id="MobiDB-lite"/>
    </source>
</evidence>
<feature type="domain" description="EF-hand" evidence="6">
    <location>
        <begin position="65"/>
        <end position="100"/>
    </location>
</feature>
<dbReference type="CDD" id="cd00051">
    <property type="entry name" value="EFh"/>
    <property type="match status" value="2"/>
</dbReference>
<keyword evidence="3" id="KW-0106">Calcium</keyword>
<dbReference type="Gene3D" id="1.10.238.10">
    <property type="entry name" value="EF-hand"/>
    <property type="match status" value="2"/>
</dbReference>
<dbReference type="EMBL" id="QGNW01001186">
    <property type="protein sequence ID" value="RVW51224.1"/>
    <property type="molecule type" value="Genomic_DNA"/>
</dbReference>
<accession>A0A438ETX8</accession>
<organism evidence="7 8">
    <name type="scientific">Vitis vinifera</name>
    <name type="common">Grape</name>
    <dbReference type="NCBI Taxonomy" id="29760"/>
    <lineage>
        <taxon>Eukaryota</taxon>
        <taxon>Viridiplantae</taxon>
        <taxon>Streptophyta</taxon>
        <taxon>Embryophyta</taxon>
        <taxon>Tracheophyta</taxon>
        <taxon>Spermatophyta</taxon>
        <taxon>Magnoliopsida</taxon>
        <taxon>eudicotyledons</taxon>
        <taxon>Gunneridae</taxon>
        <taxon>Pentapetalae</taxon>
        <taxon>rosids</taxon>
        <taxon>Vitales</taxon>
        <taxon>Vitaceae</taxon>
        <taxon>Viteae</taxon>
        <taxon>Vitis</taxon>
    </lineage>
</organism>
<evidence type="ECO:0000256" key="2">
    <source>
        <dbReference type="ARBA" id="ARBA00022737"/>
    </source>
</evidence>
<evidence type="ECO:0000259" key="6">
    <source>
        <dbReference type="PROSITE" id="PS50222"/>
    </source>
</evidence>
<feature type="domain" description="EF-hand" evidence="6">
    <location>
        <begin position="102"/>
        <end position="137"/>
    </location>
</feature>
<dbReference type="SMART" id="SM00054">
    <property type="entry name" value="EFh"/>
    <property type="match status" value="4"/>
</dbReference>
<feature type="domain" description="EF-hand" evidence="6">
    <location>
        <begin position="29"/>
        <end position="64"/>
    </location>
</feature>
<sequence>MRREDAAASPACNSSPKSGSGKLSRRKGAACSQLQRVFRYFDKNGDGKISPEELQSCVRAVGGELSAKEAEAAVKSSDMDGDGMLGMEDFEMLMEANGEEEEKTKDLKEAFGMYEMEGSGCITPKSLKRVLSRLGESKTIEDCKVMIHMFDINGDGVLSFEEFSAMMR</sequence>
<dbReference type="GO" id="GO:0005509">
    <property type="term" value="F:calcium ion binding"/>
    <property type="evidence" value="ECO:0007669"/>
    <property type="project" value="InterPro"/>
</dbReference>
<evidence type="ECO:0000313" key="8">
    <source>
        <dbReference type="Proteomes" id="UP000288805"/>
    </source>
</evidence>
<feature type="region of interest" description="Disordered" evidence="5">
    <location>
        <begin position="1"/>
        <end position="29"/>
    </location>
</feature>
<keyword evidence="2" id="KW-0677">Repeat</keyword>
<dbReference type="FunFam" id="1.10.238.10:FF:000341">
    <property type="entry name" value="Putative calcium-binding protein CML19"/>
    <property type="match status" value="1"/>
</dbReference>
<name>A0A438ETX8_VITVI</name>
<dbReference type="InterPro" id="IPR011992">
    <property type="entry name" value="EF-hand-dom_pair"/>
</dbReference>
<dbReference type="InterPro" id="IPR002048">
    <property type="entry name" value="EF_hand_dom"/>
</dbReference>
<evidence type="ECO:0000256" key="4">
    <source>
        <dbReference type="ARBA" id="ARBA00057710"/>
    </source>
</evidence>
<keyword evidence="1" id="KW-0479">Metal-binding</keyword>
<dbReference type="AlphaFoldDB" id="A0A438ETX8"/>
<dbReference type="PANTHER" id="PTHR10891">
    <property type="entry name" value="EF-HAND CALCIUM-BINDING DOMAIN CONTAINING PROTEIN"/>
    <property type="match status" value="1"/>
</dbReference>
<dbReference type="InterPro" id="IPR039647">
    <property type="entry name" value="EF_hand_pair_protein_CML-like"/>
</dbReference>
<dbReference type="PROSITE" id="PS00018">
    <property type="entry name" value="EF_HAND_1"/>
    <property type="match status" value="3"/>
</dbReference>
<gene>
    <name evidence="7" type="primary">CML37_2</name>
    <name evidence="7" type="ORF">CK203_084702</name>
</gene>
<protein>
    <submittedName>
        <fullName evidence="7">Calcium-binding protein CML37</fullName>
    </submittedName>
</protein>
<comment type="function">
    <text evidence="4">Potential calcium sensor that binds calcium in vitro.</text>
</comment>
<dbReference type="InterPro" id="IPR018247">
    <property type="entry name" value="EF_Hand_1_Ca_BS"/>
</dbReference>
<evidence type="ECO:0000313" key="7">
    <source>
        <dbReference type="EMBL" id="RVW51224.1"/>
    </source>
</evidence>
<feature type="domain" description="EF-hand" evidence="6">
    <location>
        <begin position="138"/>
        <end position="168"/>
    </location>
</feature>
<reference evidence="7 8" key="1">
    <citation type="journal article" date="2018" name="PLoS Genet.">
        <title>Population sequencing reveals clonal diversity and ancestral inbreeding in the grapevine cultivar Chardonnay.</title>
        <authorList>
            <person name="Roach M.J."/>
            <person name="Johnson D.L."/>
            <person name="Bohlmann J."/>
            <person name="van Vuuren H.J."/>
            <person name="Jones S.J."/>
            <person name="Pretorius I.S."/>
            <person name="Schmidt S.A."/>
            <person name="Borneman A.R."/>
        </authorList>
    </citation>
    <scope>NUCLEOTIDE SEQUENCE [LARGE SCALE GENOMIC DNA]</scope>
    <source>
        <strain evidence="8">cv. Chardonnay</strain>
        <tissue evidence="7">Leaf</tissue>
    </source>
</reference>
<evidence type="ECO:0000256" key="1">
    <source>
        <dbReference type="ARBA" id="ARBA00022723"/>
    </source>
</evidence>
<dbReference type="Pfam" id="PF13499">
    <property type="entry name" value="EF-hand_7"/>
    <property type="match status" value="2"/>
</dbReference>
<proteinExistence type="predicted"/>
<comment type="caution">
    <text evidence="7">The sequence shown here is derived from an EMBL/GenBank/DDBJ whole genome shotgun (WGS) entry which is preliminary data.</text>
</comment>
<evidence type="ECO:0000256" key="3">
    <source>
        <dbReference type="ARBA" id="ARBA00022837"/>
    </source>
</evidence>
<dbReference type="Proteomes" id="UP000288805">
    <property type="component" value="Unassembled WGS sequence"/>
</dbReference>